<dbReference type="EMBL" id="WUEY01000018">
    <property type="protein sequence ID" value="NEI73370.1"/>
    <property type="molecule type" value="Genomic_DNA"/>
</dbReference>
<sequence length="118" mass="12596">MSADIMSAQAPSTSARLKRSSSRASKPNQPLVAPGPQDDPALIIGLALAFARQGSSETRAIPSVLLDRLRHHAQSGEPTCRLVLDCLNRMSGAVHRTVAHQGVPPEIVSAHLTIEEHH</sequence>
<accession>A0A6L9UHP0</accession>
<dbReference type="AlphaFoldDB" id="A0A6L9UHP0"/>
<proteinExistence type="predicted"/>
<evidence type="ECO:0000313" key="2">
    <source>
        <dbReference type="EMBL" id="NEI73370.1"/>
    </source>
</evidence>
<comment type="caution">
    <text evidence="2">The sequence shown here is derived from an EMBL/GenBank/DDBJ whole genome shotgun (WGS) entry which is preliminary data.</text>
</comment>
<protein>
    <submittedName>
        <fullName evidence="2">Uncharacterized protein</fullName>
    </submittedName>
</protein>
<organism evidence="2 3">
    <name type="scientific">Rhizobium lusitanum</name>
    <dbReference type="NCBI Taxonomy" id="293958"/>
    <lineage>
        <taxon>Bacteria</taxon>
        <taxon>Pseudomonadati</taxon>
        <taxon>Pseudomonadota</taxon>
        <taxon>Alphaproteobacteria</taxon>
        <taxon>Hyphomicrobiales</taxon>
        <taxon>Rhizobiaceae</taxon>
        <taxon>Rhizobium/Agrobacterium group</taxon>
        <taxon>Rhizobium</taxon>
    </lineage>
</organism>
<reference evidence="2 3" key="1">
    <citation type="submission" date="2019-12" db="EMBL/GenBank/DDBJ databases">
        <title>Rhizobium genotypes associated with high levels of biological nitrogen fixation by grain legumes in a temperate-maritime cropping system.</title>
        <authorList>
            <person name="Maluk M."/>
            <person name="Francesc Ferrando Molina F."/>
            <person name="Lopez Del Egido L."/>
            <person name="Lafos M."/>
            <person name="Langarica-Fuentes A."/>
            <person name="Gebre Yohannes G."/>
            <person name="Young M.W."/>
            <person name="Martin P."/>
            <person name="Gantlett R."/>
            <person name="Kenicer G."/>
            <person name="Hawes C."/>
            <person name="Begg G.S."/>
            <person name="Quilliam R.S."/>
            <person name="Squire G.R."/>
            <person name="Poole P.S."/>
            <person name="Young P.W."/>
            <person name="Iannetta P.M."/>
            <person name="James E.K."/>
        </authorList>
    </citation>
    <scope>NUCLEOTIDE SEQUENCE [LARGE SCALE GENOMIC DNA]</scope>
    <source>
        <strain evidence="2 3">JHI1118</strain>
    </source>
</reference>
<feature type="region of interest" description="Disordered" evidence="1">
    <location>
        <begin position="1"/>
        <end position="37"/>
    </location>
</feature>
<name>A0A6L9UHP0_9HYPH</name>
<gene>
    <name evidence="2" type="ORF">GR212_27835</name>
</gene>
<evidence type="ECO:0000313" key="3">
    <source>
        <dbReference type="Proteomes" id="UP000483035"/>
    </source>
</evidence>
<evidence type="ECO:0000256" key="1">
    <source>
        <dbReference type="SAM" id="MobiDB-lite"/>
    </source>
</evidence>
<dbReference type="Proteomes" id="UP000483035">
    <property type="component" value="Unassembled WGS sequence"/>
</dbReference>
<dbReference type="RefSeq" id="WP_163991637.1">
    <property type="nucleotide sequence ID" value="NZ_WUEY01000018.1"/>
</dbReference>